<dbReference type="PANTHER" id="PTHR38768">
    <property type="entry name" value="UPF0502 PROTEIN YCEH"/>
    <property type="match status" value="1"/>
</dbReference>
<dbReference type="InterPro" id="IPR007432">
    <property type="entry name" value="DUF480"/>
</dbReference>
<dbReference type="AlphaFoldDB" id="A0A1Q2CWC0"/>
<dbReference type="HAMAP" id="MF_01584">
    <property type="entry name" value="UPF0502"/>
    <property type="match status" value="1"/>
</dbReference>
<feature type="domain" description="Methyltransferase" evidence="2">
    <location>
        <begin position="235"/>
        <end position="327"/>
    </location>
</feature>
<dbReference type="Pfam" id="PF04337">
    <property type="entry name" value="DUF480"/>
    <property type="match status" value="1"/>
</dbReference>
<dbReference type="InterPro" id="IPR041698">
    <property type="entry name" value="Methyltransf_25"/>
</dbReference>
<evidence type="ECO:0000313" key="3">
    <source>
        <dbReference type="EMBL" id="AQP50413.1"/>
    </source>
</evidence>
<organism evidence="3 4">
    <name type="scientific">Tessaracoccus flavescens</name>
    <dbReference type="NCBI Taxonomy" id="399497"/>
    <lineage>
        <taxon>Bacteria</taxon>
        <taxon>Bacillati</taxon>
        <taxon>Actinomycetota</taxon>
        <taxon>Actinomycetes</taxon>
        <taxon>Propionibacteriales</taxon>
        <taxon>Propionibacteriaceae</taxon>
        <taxon>Tessaracoccus</taxon>
    </lineage>
</organism>
<name>A0A1Q2CWC0_9ACTN</name>
<dbReference type="Gene3D" id="1.10.10.10">
    <property type="entry name" value="Winged helix-like DNA-binding domain superfamily/Winged helix DNA-binding domain"/>
    <property type="match status" value="2"/>
</dbReference>
<dbReference type="Proteomes" id="UP000188235">
    <property type="component" value="Chromosome"/>
</dbReference>
<dbReference type="Pfam" id="PF13649">
    <property type="entry name" value="Methyltransf_25"/>
    <property type="match status" value="1"/>
</dbReference>
<sequence length="394" mass="43170">MSLPNLTPVEQRVLGCLLEKEVTVPASYPLTLNALRTACNQTSSREPVVEYDDRTVQDGMRALKDHGLAGSTWADHGRRTIKYAQVAVEVLALAPDERALLTVLLLRGPQAPGELKTRTDRLHGFADRADVEATLKRMAAREEPLVVELPRRPGQQDARWVHLLGEVPAAPGPVADVDREQILAEGAGERDDQLRATYAAVAEEYQEQFGTWLDERPIERWLIERVAELAWDRPVADVGAGTGAITAALARAGAQVTGYDFSPEMLDVARRSHPDLAFELADQRTLLRPPAAAGWGAITAWYSLIHYTPNEVAQQVAYLANLLDEEGILAVALHAGAAVETTDEWLGHEVSTPWVRHDPAQVRAAFAAAGLVEIEAYVEVGEDTDRLFVLAQRP</sequence>
<comment type="similarity">
    <text evidence="1">Belongs to the UPF0502 family.</text>
</comment>
<protein>
    <recommendedName>
        <fullName evidence="2">Methyltransferase domain-containing protein</fullName>
    </recommendedName>
</protein>
<evidence type="ECO:0000256" key="1">
    <source>
        <dbReference type="HAMAP-Rule" id="MF_01584"/>
    </source>
</evidence>
<dbReference type="SUPFAM" id="SSF53335">
    <property type="entry name" value="S-adenosyl-L-methionine-dependent methyltransferases"/>
    <property type="match status" value="1"/>
</dbReference>
<dbReference type="PANTHER" id="PTHR38768:SF1">
    <property type="entry name" value="UPF0502 PROTEIN YCEH"/>
    <property type="match status" value="1"/>
</dbReference>
<dbReference type="OrthoDB" id="9805171at2"/>
<dbReference type="RefSeq" id="WP_077348729.1">
    <property type="nucleotide sequence ID" value="NZ_CP019607.1"/>
</dbReference>
<dbReference type="KEGG" id="tfa:BW733_05780"/>
<evidence type="ECO:0000313" key="4">
    <source>
        <dbReference type="Proteomes" id="UP000188235"/>
    </source>
</evidence>
<reference evidence="3 4" key="1">
    <citation type="journal article" date="2008" name="Int. J. Syst. Evol. Microbiol.">
        <title>Tessaracoccus flavescens sp. nov., isolated from marine sediment.</title>
        <authorList>
            <person name="Lee D.W."/>
            <person name="Lee S.D."/>
        </authorList>
    </citation>
    <scope>NUCLEOTIDE SEQUENCE [LARGE SCALE GENOMIC DNA]</scope>
    <source>
        <strain evidence="3 4">SST-39T</strain>
    </source>
</reference>
<evidence type="ECO:0000259" key="2">
    <source>
        <dbReference type="Pfam" id="PF13649"/>
    </source>
</evidence>
<dbReference type="STRING" id="399497.BW733_05780"/>
<dbReference type="EMBL" id="CP019607">
    <property type="protein sequence ID" value="AQP50413.1"/>
    <property type="molecule type" value="Genomic_DNA"/>
</dbReference>
<dbReference type="InterPro" id="IPR036390">
    <property type="entry name" value="WH_DNA-bd_sf"/>
</dbReference>
<dbReference type="InterPro" id="IPR036388">
    <property type="entry name" value="WH-like_DNA-bd_sf"/>
</dbReference>
<dbReference type="SUPFAM" id="SSF46785">
    <property type="entry name" value="Winged helix' DNA-binding domain"/>
    <property type="match status" value="2"/>
</dbReference>
<proteinExistence type="inferred from homology"/>
<dbReference type="InterPro" id="IPR029063">
    <property type="entry name" value="SAM-dependent_MTases_sf"/>
</dbReference>
<dbReference type="Gene3D" id="3.40.50.150">
    <property type="entry name" value="Vaccinia Virus protein VP39"/>
    <property type="match status" value="1"/>
</dbReference>
<dbReference type="CDD" id="cd02440">
    <property type="entry name" value="AdoMet_MTases"/>
    <property type="match status" value="1"/>
</dbReference>
<accession>A0A1Q2CWC0</accession>
<keyword evidence="4" id="KW-1185">Reference proteome</keyword>
<gene>
    <name evidence="3" type="ORF">BW733_05780</name>
</gene>